<dbReference type="GeneID" id="93089553"/>
<name>Q0B1J9_BURCM</name>
<evidence type="ECO:0000256" key="1">
    <source>
        <dbReference type="SAM" id="MobiDB-lite"/>
    </source>
</evidence>
<feature type="chain" id="PRO_5043500881" evidence="2">
    <location>
        <begin position="24"/>
        <end position="108"/>
    </location>
</feature>
<dbReference type="eggNOG" id="ENOG5030X2E">
    <property type="taxonomic scope" value="Bacteria"/>
</dbReference>
<keyword evidence="2" id="KW-0732">Signal</keyword>
<dbReference type="KEGG" id="bam:Bamb_6430"/>
<proteinExistence type="predicted"/>
<gene>
    <name evidence="3" type="ordered locus">Bamb_6430</name>
</gene>
<dbReference type="AlphaFoldDB" id="Q0B1J9"/>
<dbReference type="Proteomes" id="UP000000662">
    <property type="component" value="Chromosome 3"/>
</dbReference>
<organism evidence="3 4">
    <name type="scientific">Burkholderia ambifaria (strain ATCC BAA-244 / DSM 16087 / CCUG 44356 / LMG 19182 / AMMD)</name>
    <name type="common">Burkholderia cepacia (strain AMMD)</name>
    <dbReference type="NCBI Taxonomy" id="339670"/>
    <lineage>
        <taxon>Bacteria</taxon>
        <taxon>Pseudomonadati</taxon>
        <taxon>Pseudomonadota</taxon>
        <taxon>Betaproteobacteria</taxon>
        <taxon>Burkholderiales</taxon>
        <taxon>Burkholderiaceae</taxon>
        <taxon>Burkholderia</taxon>
        <taxon>Burkholderia cepacia complex</taxon>
    </lineage>
</organism>
<evidence type="ECO:0000313" key="4">
    <source>
        <dbReference type="Proteomes" id="UP000000662"/>
    </source>
</evidence>
<dbReference type="Pfam" id="PF13663">
    <property type="entry name" value="DUF4148"/>
    <property type="match status" value="1"/>
</dbReference>
<feature type="signal peptide" evidence="2">
    <location>
        <begin position="1"/>
        <end position="23"/>
    </location>
</feature>
<protein>
    <submittedName>
        <fullName evidence="3">Uncharacterized protein</fullName>
    </submittedName>
</protein>
<feature type="region of interest" description="Disordered" evidence="1">
    <location>
        <begin position="42"/>
        <end position="108"/>
    </location>
</feature>
<dbReference type="RefSeq" id="WP_011661300.1">
    <property type="nucleotide sequence ID" value="NC_008392.1"/>
</dbReference>
<keyword evidence="4" id="KW-1185">Reference proteome</keyword>
<accession>Q0B1J9</accession>
<dbReference type="PATRIC" id="fig|339670.21.peg.6321"/>
<dbReference type="EMBL" id="CP000442">
    <property type="protein sequence ID" value="ABI91974.1"/>
    <property type="molecule type" value="Genomic_DNA"/>
</dbReference>
<dbReference type="InterPro" id="IPR025421">
    <property type="entry name" value="DUF4148"/>
</dbReference>
<reference evidence="3" key="1">
    <citation type="submission" date="2006-08" db="EMBL/GenBank/DDBJ databases">
        <title>Complete sequence of Chromosome 3 of Burkholderia cepacia AMMD.</title>
        <authorList>
            <consortium name="US DOE Joint Genome Institute"/>
            <person name="Copeland A."/>
            <person name="Lucas S."/>
            <person name="Lapidus A."/>
            <person name="Barry K."/>
            <person name="Detter J.C."/>
            <person name="Glavina del Rio T."/>
            <person name="Hammon N."/>
            <person name="Israni S."/>
            <person name="Pitluck S."/>
            <person name="Bruce D."/>
            <person name="Chain P."/>
            <person name="Malfatti S."/>
            <person name="Shin M."/>
            <person name="Vergez L."/>
            <person name="Schmutz J."/>
            <person name="Larimer F."/>
            <person name="Land M."/>
            <person name="Hauser L."/>
            <person name="Kyrpides N."/>
            <person name="Kim E."/>
            <person name="Parke J."/>
            <person name="Coenye T."/>
            <person name="Konstantinidis K."/>
            <person name="Ramette A."/>
            <person name="Tiedje J."/>
            <person name="Richardson P."/>
        </authorList>
    </citation>
    <scope>NUCLEOTIDE SEQUENCE</scope>
    <source>
        <strain evidence="3">AMMD</strain>
    </source>
</reference>
<evidence type="ECO:0000313" key="3">
    <source>
        <dbReference type="EMBL" id="ABI91974.1"/>
    </source>
</evidence>
<feature type="compositionally biased region" description="Polar residues" evidence="1">
    <location>
        <begin position="79"/>
        <end position="92"/>
    </location>
</feature>
<sequence>MKSRLIVAMLVALSAYVATPAFASESTVTRAQVRAELAALQQAGYSPSRPNDPHYPDNLQAALNRIRDNSGGATERQKLGNSSNSDYGTQSGRGAVASTAEHSTYFGH</sequence>
<evidence type="ECO:0000256" key="2">
    <source>
        <dbReference type="SAM" id="SignalP"/>
    </source>
</evidence>